<dbReference type="Gene3D" id="3.40.532.10">
    <property type="entry name" value="Peptidase C12, ubiquitin carboxyl-terminal hydrolase"/>
    <property type="match status" value="1"/>
</dbReference>
<dbReference type="GO" id="GO:0004930">
    <property type="term" value="F:G protein-coupled receptor activity"/>
    <property type="evidence" value="ECO:0007669"/>
    <property type="project" value="InterPro"/>
</dbReference>
<dbReference type="InterPro" id="IPR000832">
    <property type="entry name" value="GPCR_2_secretin-like"/>
</dbReference>
<evidence type="ECO:0000313" key="17">
    <source>
        <dbReference type="Proteomes" id="UP000044602"/>
    </source>
</evidence>
<dbReference type="Gene3D" id="1.20.1070.10">
    <property type="entry name" value="Rhodopsin 7-helix transmembrane proteins"/>
    <property type="match status" value="1"/>
</dbReference>
<evidence type="ECO:0000256" key="5">
    <source>
        <dbReference type="ARBA" id="ARBA00022692"/>
    </source>
</evidence>
<dbReference type="GO" id="GO:0004843">
    <property type="term" value="F:cysteine-type deubiquitinase activity"/>
    <property type="evidence" value="ECO:0007669"/>
    <property type="project" value="UniProtKB-EC"/>
</dbReference>
<comment type="catalytic activity">
    <reaction evidence="1">
        <text>Thiol-dependent hydrolysis of ester, thioester, amide, peptide and isopeptide bonds formed by the C-terminal Gly of ubiquitin (a 76-residue protein attached to proteins as an intracellular targeting signal).</text>
        <dbReference type="EC" id="3.4.19.12"/>
    </reaction>
</comment>
<evidence type="ECO:0000256" key="7">
    <source>
        <dbReference type="ARBA" id="ARBA00022801"/>
    </source>
</evidence>
<evidence type="ECO:0000256" key="11">
    <source>
        <dbReference type="PROSITE-ProRule" id="PRU01393"/>
    </source>
</evidence>
<evidence type="ECO:0000256" key="10">
    <source>
        <dbReference type="ARBA" id="ARBA00023136"/>
    </source>
</evidence>
<dbReference type="InterPro" id="IPR001578">
    <property type="entry name" value="Peptidase_C12_UCH"/>
</dbReference>
<evidence type="ECO:0000259" key="14">
    <source>
        <dbReference type="PROSITE" id="PS50261"/>
    </source>
</evidence>
<dbReference type="GO" id="GO:0007166">
    <property type="term" value="P:cell surface receptor signaling pathway"/>
    <property type="evidence" value="ECO:0007669"/>
    <property type="project" value="InterPro"/>
</dbReference>
<dbReference type="Pfam" id="PF00002">
    <property type="entry name" value="7tm_2"/>
    <property type="match status" value="1"/>
</dbReference>
<evidence type="ECO:0000313" key="16">
    <source>
        <dbReference type="EMBL" id="CRK39307.1"/>
    </source>
</evidence>
<dbReference type="PANTHER" id="PTHR23112">
    <property type="entry name" value="G PROTEIN-COUPLED RECEPTOR 157-RELATED"/>
    <property type="match status" value="1"/>
</dbReference>
<keyword evidence="17" id="KW-1185">Reference proteome</keyword>
<evidence type="ECO:0000256" key="3">
    <source>
        <dbReference type="ARBA" id="ARBA00012759"/>
    </source>
</evidence>
<keyword evidence="10 13" id="KW-0472">Membrane</keyword>
<dbReference type="GO" id="GO:0005886">
    <property type="term" value="C:plasma membrane"/>
    <property type="evidence" value="ECO:0007669"/>
    <property type="project" value="TreeGrafter"/>
</dbReference>
<feature type="domain" description="G-protein coupled receptors family 2 profile 2" evidence="14">
    <location>
        <begin position="284"/>
        <end position="469"/>
    </location>
</feature>
<dbReference type="InterPro" id="IPR038765">
    <property type="entry name" value="Papain-like_cys_pep_sf"/>
</dbReference>
<evidence type="ECO:0000256" key="1">
    <source>
        <dbReference type="ARBA" id="ARBA00000707"/>
    </source>
</evidence>
<feature type="transmembrane region" description="Helical" evidence="13">
    <location>
        <begin position="291"/>
        <end position="309"/>
    </location>
</feature>
<dbReference type="GO" id="GO:0007189">
    <property type="term" value="P:adenylate cyclase-activating G protein-coupled receptor signaling pathway"/>
    <property type="evidence" value="ECO:0007669"/>
    <property type="project" value="TreeGrafter"/>
</dbReference>
<dbReference type="PROSITE" id="PS50261">
    <property type="entry name" value="G_PROTEIN_RECEP_F2_4"/>
    <property type="match status" value="1"/>
</dbReference>
<evidence type="ECO:0000256" key="6">
    <source>
        <dbReference type="ARBA" id="ARBA00022786"/>
    </source>
</evidence>
<keyword evidence="9 13" id="KW-1133">Transmembrane helix</keyword>
<dbReference type="CDD" id="cd09616">
    <property type="entry name" value="Peptidase_C12_UCH_L1_L3"/>
    <property type="match status" value="1"/>
</dbReference>
<dbReference type="EMBL" id="CVQH01025860">
    <property type="protein sequence ID" value="CRK39307.1"/>
    <property type="molecule type" value="Genomic_DNA"/>
</dbReference>
<name>A0A0G4MYR5_VERLO</name>
<feature type="transmembrane region" description="Helical" evidence="13">
    <location>
        <begin position="318"/>
        <end position="338"/>
    </location>
</feature>
<evidence type="ECO:0000256" key="2">
    <source>
        <dbReference type="ARBA" id="ARBA00004141"/>
    </source>
</evidence>
<protein>
    <recommendedName>
        <fullName evidence="3">ubiquitinyl hydrolase 1</fullName>
        <ecNumber evidence="3">3.4.19.12</ecNumber>
    </recommendedName>
</protein>
<keyword evidence="5 13" id="KW-0812">Transmembrane</keyword>
<proteinExistence type="inferred from homology"/>
<comment type="similarity">
    <text evidence="11">Belongs to the peptidase C12 family.</text>
</comment>
<dbReference type="PROSITE" id="PS52048">
    <property type="entry name" value="UCH_DOMAIN"/>
    <property type="match status" value="1"/>
</dbReference>
<feature type="transmembrane region" description="Helical" evidence="13">
    <location>
        <begin position="649"/>
        <end position="674"/>
    </location>
</feature>
<keyword evidence="7" id="KW-0378">Hydrolase</keyword>
<evidence type="ECO:0000256" key="8">
    <source>
        <dbReference type="ARBA" id="ARBA00022807"/>
    </source>
</evidence>
<dbReference type="Proteomes" id="UP000044602">
    <property type="component" value="Unassembled WGS sequence"/>
</dbReference>
<organism evidence="16 17">
    <name type="scientific">Verticillium longisporum</name>
    <name type="common">Verticillium dahliae var. longisporum</name>
    <dbReference type="NCBI Taxonomy" id="100787"/>
    <lineage>
        <taxon>Eukaryota</taxon>
        <taxon>Fungi</taxon>
        <taxon>Dikarya</taxon>
        <taxon>Ascomycota</taxon>
        <taxon>Pezizomycotina</taxon>
        <taxon>Sordariomycetes</taxon>
        <taxon>Hypocreomycetidae</taxon>
        <taxon>Glomerellales</taxon>
        <taxon>Plectosphaerellaceae</taxon>
        <taxon>Verticillium</taxon>
    </lineage>
</organism>
<keyword evidence="8" id="KW-0788">Thiol protease</keyword>
<feature type="domain" description="UCH catalytic" evidence="15">
    <location>
        <begin position="8"/>
        <end position="241"/>
    </location>
</feature>
<evidence type="ECO:0000256" key="12">
    <source>
        <dbReference type="SAM" id="MobiDB-lite"/>
    </source>
</evidence>
<dbReference type="SUPFAM" id="SSF54001">
    <property type="entry name" value="Cysteine proteinases"/>
    <property type="match status" value="1"/>
</dbReference>
<feature type="compositionally biased region" description="Basic and acidic residues" evidence="12">
    <location>
        <begin position="709"/>
        <end position="722"/>
    </location>
</feature>
<dbReference type="Pfam" id="PF01088">
    <property type="entry name" value="Peptidase_C12"/>
    <property type="match status" value="1"/>
</dbReference>
<dbReference type="SUPFAM" id="SSF81321">
    <property type="entry name" value="Family A G protein-coupled receptor-like"/>
    <property type="match status" value="1"/>
</dbReference>
<sequence>MSTMEKKRWVMLENNPDVMNQLAATLGLSSDLEFYDVYSLDDPVLLAHIPRPALALLVIIPLTPAWDQSRQAEDADKEDYAGSGPDEPVIWFKQTIGHACGSIGLLHSLINGPAVDFIKPGSDLADIRSRAIPLNMARRADLLYNSDPFERAHKSVEQAGDSQADLTGEVEGGHFVSFVKTGGKLWELEGSRKGPLDRGSLAEDEDVLSPRALDNGIRRIIKLNADGGGDNLSFSCIALARRAARAPPTLLVGHPSSLPSDQLVPRQYSGPEKMPLSGTQVTTIIALERTGASLSLIGITLIFVSYYLFKRLRTIPNLFIVFASVANIGASIACLIGYDGILIGEASALCQAQAFMLEMFMQSDPWWSLAMAVNVYLVFFFGASPASFRQYLWVYCVICFGGPFIPAIVLLLARPNGQMMYGNATLWCWINSDWSELRIYTYYLPIWICILCSILIYFAVGYHVFHQRNQLRNLTFSHIKDANEVSMSEDNRDSAEKNLTGRSEDWQVTAVTEVQITTGSPRPDRTIEIPTVPPAALTDSPQIHSAGHAQSWHSSHERVPSPVISHTRFETMISSNPPPPPPRRSLLGYVKGGMQKFNAKLQGLDPVKLAYLRTSFIFAISILVTWTPSSINRVNDLVNPGQVSFGLNVATAIVLPLQGVWNAVIYFMTSWTTVKEEYHRLMHRRSVRRLDSRDDSRGRSARLNVFRGHRDNHFDPSHLERGKRPRSGQVSEYELAPPAKRGHGNVRAMRGSF</sequence>
<keyword evidence="6" id="KW-0833">Ubl conjugation pathway</keyword>
<feature type="region of interest" description="Disordered" evidence="12">
    <location>
        <begin position="709"/>
        <end position="753"/>
    </location>
</feature>
<evidence type="ECO:0000259" key="15">
    <source>
        <dbReference type="PROSITE" id="PS52048"/>
    </source>
</evidence>
<dbReference type="GO" id="GO:0006511">
    <property type="term" value="P:ubiquitin-dependent protein catabolic process"/>
    <property type="evidence" value="ECO:0007669"/>
    <property type="project" value="InterPro"/>
</dbReference>
<comment type="caution">
    <text evidence="11">Lacks conserved residue(s) required for the propagation of feature annotation.</text>
</comment>
<evidence type="ECO:0000256" key="9">
    <source>
        <dbReference type="ARBA" id="ARBA00022989"/>
    </source>
</evidence>
<feature type="transmembrane region" description="Helical" evidence="13">
    <location>
        <begin position="366"/>
        <end position="384"/>
    </location>
</feature>
<evidence type="ECO:0000256" key="4">
    <source>
        <dbReference type="ARBA" id="ARBA00022670"/>
    </source>
</evidence>
<accession>A0A0G4MYR5</accession>
<dbReference type="PANTHER" id="PTHR23112:SF0">
    <property type="entry name" value="TRANSMEMBRANE PROTEIN 116"/>
    <property type="match status" value="1"/>
</dbReference>
<feature type="transmembrane region" description="Helical" evidence="13">
    <location>
        <begin position="391"/>
        <end position="413"/>
    </location>
</feature>
<feature type="transmembrane region" description="Helical" evidence="13">
    <location>
        <begin position="442"/>
        <end position="465"/>
    </location>
</feature>
<dbReference type="InterPro" id="IPR036959">
    <property type="entry name" value="Peptidase_C12_UCH_sf"/>
</dbReference>
<feature type="transmembrane region" description="Helical" evidence="13">
    <location>
        <begin position="610"/>
        <end position="629"/>
    </location>
</feature>
<dbReference type="AlphaFoldDB" id="A0A0G4MYR5"/>
<keyword evidence="4" id="KW-0645">Protease</keyword>
<dbReference type="STRING" id="100787.A0A0G4MYR5"/>
<gene>
    <name evidence="16" type="ORF">BN1708_001567</name>
</gene>
<evidence type="ECO:0000256" key="13">
    <source>
        <dbReference type="SAM" id="Phobius"/>
    </source>
</evidence>
<dbReference type="InterPro" id="IPR017981">
    <property type="entry name" value="GPCR_2-like_7TM"/>
</dbReference>
<dbReference type="FunFam" id="3.40.532.10:FF:000008">
    <property type="entry name" value="Ubiquitin carboxyl-terminal hydrolase"/>
    <property type="match status" value="1"/>
</dbReference>
<reference evidence="17" key="1">
    <citation type="submission" date="2015-05" db="EMBL/GenBank/DDBJ databases">
        <authorList>
            <person name="Fogelqvist Johan"/>
        </authorList>
    </citation>
    <scope>NUCLEOTIDE SEQUENCE [LARGE SCALE GENOMIC DNA]</scope>
</reference>
<comment type="subcellular location">
    <subcellularLocation>
        <location evidence="2">Membrane</location>
        <topology evidence="2">Multi-pass membrane protein</topology>
    </subcellularLocation>
</comment>
<dbReference type="PRINTS" id="PR00707">
    <property type="entry name" value="UBCTHYDRLASE"/>
</dbReference>
<dbReference type="EC" id="3.4.19.12" evidence="3"/>